<name>A0ABX1HH03_9BACT</name>
<keyword evidence="3" id="KW-1185">Reference proteome</keyword>
<evidence type="ECO:0000313" key="3">
    <source>
        <dbReference type="Proteomes" id="UP000717634"/>
    </source>
</evidence>
<dbReference type="Proteomes" id="UP000717634">
    <property type="component" value="Unassembled WGS sequence"/>
</dbReference>
<sequence length="224" mass="23787">MSTTRPAPTLFPPATLASQLAWPGTAQARQMTAGSGRKCCALLPNAGPAGSLVKMLLATSQWASTACFLTWKPQATKSGRLLFRLAPSTPRTAATGSGLLPTPTTTDAGTGRINRSPSPNATPRPTLALYFKLLPTPIANDAANPQAYPSRTSRKRPSEFRGLAAALAQQNPETAGLYLNPRFVLELMGFPPTWCDLTEPEMQQVRRLTRATGAATRSAPSATR</sequence>
<organism evidence="2 3">
    <name type="scientific">Hymenobacter artigasi</name>
    <dbReference type="NCBI Taxonomy" id="2719616"/>
    <lineage>
        <taxon>Bacteria</taxon>
        <taxon>Pseudomonadati</taxon>
        <taxon>Bacteroidota</taxon>
        <taxon>Cytophagia</taxon>
        <taxon>Cytophagales</taxon>
        <taxon>Hymenobacteraceae</taxon>
        <taxon>Hymenobacter</taxon>
    </lineage>
</organism>
<accession>A0ABX1HH03</accession>
<comment type="caution">
    <text evidence="2">The sequence shown here is derived from an EMBL/GenBank/DDBJ whole genome shotgun (WGS) entry which is preliminary data.</text>
</comment>
<gene>
    <name evidence="2" type="ORF">HBN54_002078</name>
</gene>
<reference evidence="2 3" key="1">
    <citation type="submission" date="2020-03" db="EMBL/GenBank/DDBJ databases">
        <title>Genomic Encyclopedia of Type Strains, Phase IV (KMG-V): Genome sequencing to study the core and pangenomes of soil and plant-associated prokaryotes.</title>
        <authorList>
            <person name="Whitman W."/>
        </authorList>
    </citation>
    <scope>NUCLEOTIDE SEQUENCE [LARGE SCALE GENOMIC DNA]</scope>
    <source>
        <strain evidence="2 3">1B</strain>
    </source>
</reference>
<proteinExistence type="predicted"/>
<evidence type="ECO:0000313" key="2">
    <source>
        <dbReference type="EMBL" id="NKI89480.1"/>
    </source>
</evidence>
<feature type="compositionally biased region" description="Low complexity" evidence="1">
    <location>
        <begin position="95"/>
        <end position="106"/>
    </location>
</feature>
<feature type="region of interest" description="Disordered" evidence="1">
    <location>
        <begin position="91"/>
        <end position="121"/>
    </location>
</feature>
<dbReference type="EMBL" id="JAAVTK010000005">
    <property type="protein sequence ID" value="NKI89480.1"/>
    <property type="molecule type" value="Genomic_DNA"/>
</dbReference>
<evidence type="ECO:0000256" key="1">
    <source>
        <dbReference type="SAM" id="MobiDB-lite"/>
    </source>
</evidence>
<protein>
    <submittedName>
        <fullName evidence="2">Uncharacterized protein</fullName>
    </submittedName>
</protein>